<evidence type="ECO:0000256" key="1">
    <source>
        <dbReference type="SAM" id="MobiDB-lite"/>
    </source>
</evidence>
<name>A0A2H1WKQ8_SPOFR</name>
<protein>
    <submittedName>
        <fullName evidence="2">SFRICE_039936</fullName>
    </submittedName>
</protein>
<organism evidence="2">
    <name type="scientific">Spodoptera frugiperda</name>
    <name type="common">Fall armyworm</name>
    <dbReference type="NCBI Taxonomy" id="7108"/>
    <lineage>
        <taxon>Eukaryota</taxon>
        <taxon>Metazoa</taxon>
        <taxon>Ecdysozoa</taxon>
        <taxon>Arthropoda</taxon>
        <taxon>Hexapoda</taxon>
        <taxon>Insecta</taxon>
        <taxon>Pterygota</taxon>
        <taxon>Neoptera</taxon>
        <taxon>Endopterygota</taxon>
        <taxon>Lepidoptera</taxon>
        <taxon>Glossata</taxon>
        <taxon>Ditrysia</taxon>
        <taxon>Noctuoidea</taxon>
        <taxon>Noctuidae</taxon>
        <taxon>Amphipyrinae</taxon>
        <taxon>Spodoptera</taxon>
    </lineage>
</organism>
<feature type="compositionally biased region" description="Polar residues" evidence="1">
    <location>
        <begin position="38"/>
        <end position="57"/>
    </location>
</feature>
<reference evidence="2" key="1">
    <citation type="submission" date="2016-07" db="EMBL/GenBank/DDBJ databases">
        <authorList>
            <person name="Bretaudeau A."/>
        </authorList>
    </citation>
    <scope>NUCLEOTIDE SEQUENCE</scope>
    <source>
        <strain evidence="2">Rice</strain>
        <tissue evidence="2">Whole body</tissue>
    </source>
</reference>
<feature type="region of interest" description="Disordered" evidence="1">
    <location>
        <begin position="31"/>
        <end position="60"/>
    </location>
</feature>
<gene>
    <name evidence="2" type="ORF">SFRICE_039936</name>
</gene>
<dbReference type="EMBL" id="ODYU01009324">
    <property type="protein sequence ID" value="SOQ53661.1"/>
    <property type="molecule type" value="Genomic_DNA"/>
</dbReference>
<accession>A0A2H1WKQ8</accession>
<evidence type="ECO:0000313" key="2">
    <source>
        <dbReference type="EMBL" id="SOQ53661.1"/>
    </source>
</evidence>
<proteinExistence type="predicted"/>
<sequence length="72" mass="8088">MNNNNRIQHIELCRCQNIYLYATVRAGLRTASKGSLPPDQNQTRGCGASKNHQTTTDGTHDLLYTTKNCKNH</sequence>
<dbReference type="AlphaFoldDB" id="A0A2H1WKQ8"/>